<name>A0A1Z5T7N6_HORWE</name>
<organism evidence="3 4">
    <name type="scientific">Hortaea werneckii EXF-2000</name>
    <dbReference type="NCBI Taxonomy" id="1157616"/>
    <lineage>
        <taxon>Eukaryota</taxon>
        <taxon>Fungi</taxon>
        <taxon>Dikarya</taxon>
        <taxon>Ascomycota</taxon>
        <taxon>Pezizomycotina</taxon>
        <taxon>Dothideomycetes</taxon>
        <taxon>Dothideomycetidae</taxon>
        <taxon>Mycosphaerellales</taxon>
        <taxon>Teratosphaeriaceae</taxon>
        <taxon>Hortaea</taxon>
    </lineage>
</organism>
<dbReference type="STRING" id="1157616.A0A1Z5T7N6"/>
<feature type="compositionally biased region" description="Polar residues" evidence="1">
    <location>
        <begin position="78"/>
        <end position="95"/>
    </location>
</feature>
<dbReference type="VEuPathDB" id="FungiDB:BTJ68_07221"/>
<proteinExistence type="predicted"/>
<keyword evidence="2" id="KW-0812">Transmembrane</keyword>
<evidence type="ECO:0000256" key="2">
    <source>
        <dbReference type="SAM" id="Phobius"/>
    </source>
</evidence>
<feature type="region of interest" description="Disordered" evidence="1">
    <location>
        <begin position="78"/>
        <end position="111"/>
    </location>
</feature>
<feature type="transmembrane region" description="Helical" evidence="2">
    <location>
        <begin position="182"/>
        <end position="204"/>
    </location>
</feature>
<dbReference type="EMBL" id="MUNK01000101">
    <property type="protein sequence ID" value="OTA32043.1"/>
    <property type="molecule type" value="Genomic_DNA"/>
</dbReference>
<sequence length="707" mass="75788">MSPDEVVQKALEVIGEAVSLEPDDLQDHETWKFLGLGENLQNATASDLSNALDFAVAPKDFQTYPDVGSFKSFLQQKASGGNGAEAQTNGTSATKSPLPEPEDPWEGIPKPKVPLSVVLQGKPDTAKTIMFLFPDGSGAGTSYGTLPPISSDGSGTLLGPNPHLARLLSTESRTYVREQVYLAAKWTGIIWTFLVLGGIAYVGIQIEMDERRQPTPDEWSFSTRWHMRVVRAHLRAGEQGGGGGYVDWAAVGSACRKILRSLEDAEKDGKGVGALGDDGEGLLIPDVGKGGLDISAKSWPWRAGYFEVIMSCAAAAEHLDGMVLDKTRNMVFPREVVIGPSNPDPRPVPPYMAAAPKEEDCGRPFEPPETYYMRVLTSLGFTTKQKLDAAMAYANWLEFKGTPGAAEEMYRWAVDIAKAGLPTTMNAEDIVDSQSNVLKPEAAKEATPNLLHATTNLAIHHARTGNVAGALPIFLSVLRAQRSAPVSPFPLQTASAEPSEAAAKTDIGSAASMVQRFFRPPRFPPPPPSGDLPVVRASEQPTCGESELMLYIGEILFATSPSSQEGLGWTRSAVTIAEANIQNERSAAGKAQASEQGSTGQGKCRQCLLTGVGNWETMLRRLSEQQGAVGGREGGRNAGWFEWRGWFGQGEGDGVKGRTLDEAATGVVAKELEQVERLKERIVREGIDQEMGRAKGVQGGGASVWIG</sequence>
<reference evidence="3 4" key="1">
    <citation type="submission" date="2017-01" db="EMBL/GenBank/DDBJ databases">
        <title>The recent genome duplication of the halophilic yeast Hortaea werneckii: insights from long-read sequencing.</title>
        <authorList>
            <person name="Sinha S."/>
            <person name="Flibotte S."/>
            <person name="Neira M."/>
            <person name="Lenassi M."/>
            <person name="Gostincar C."/>
            <person name="Stajich J.E."/>
            <person name="Nislow C.E."/>
        </authorList>
    </citation>
    <scope>NUCLEOTIDE SEQUENCE [LARGE SCALE GENOMIC DNA]</scope>
    <source>
        <strain evidence="3 4">EXF-2000</strain>
    </source>
</reference>
<keyword evidence="4" id="KW-1185">Reference proteome</keyword>
<evidence type="ECO:0000313" key="4">
    <source>
        <dbReference type="Proteomes" id="UP000194280"/>
    </source>
</evidence>
<dbReference type="OrthoDB" id="5408102at2759"/>
<protein>
    <submittedName>
        <fullName evidence="3">Uncharacterized protein</fullName>
    </submittedName>
</protein>
<dbReference type="InParanoid" id="A0A1Z5T7N6"/>
<keyword evidence="2" id="KW-1133">Transmembrane helix</keyword>
<keyword evidence="2" id="KW-0472">Membrane</keyword>
<accession>A0A1Z5T7N6</accession>
<evidence type="ECO:0000313" key="3">
    <source>
        <dbReference type="EMBL" id="OTA32043.1"/>
    </source>
</evidence>
<comment type="caution">
    <text evidence="3">The sequence shown here is derived from an EMBL/GenBank/DDBJ whole genome shotgun (WGS) entry which is preliminary data.</text>
</comment>
<evidence type="ECO:0000256" key="1">
    <source>
        <dbReference type="SAM" id="MobiDB-lite"/>
    </source>
</evidence>
<gene>
    <name evidence="3" type="ORF">BTJ68_07221</name>
</gene>
<dbReference type="Proteomes" id="UP000194280">
    <property type="component" value="Unassembled WGS sequence"/>
</dbReference>
<dbReference type="AlphaFoldDB" id="A0A1Z5T7N6"/>